<sequence length="555" mass="59624">MVCWYDSSDSPCIFCYVLYYRRMNGDRDEYRNGMVEGGNSTAAVPEEAQPLTGASSGSGGVPFVVARINPEAVRRASGANRMVIADSAAVKADRTFLYIAACVGNLASFICGTTFGWTSPEIPKLKIPGESPLDEPLTASEEGWVGSFLPLAAAVGPFAGGFMVDRIGRKKTLLVATVPFIAAFFINIAPSSVTYLYLSRFLCGLGVGSIFTVIPMYVGEIADDETRGPLGSFMQLFIVIGLLFSYALGPYLSIKLFNIILLAPPIAFMVVFFLFIPESPYYLIKAKNEGGAEDALAKLRGKSKDAVRKEIETIKALVADAEANKATFFDIFKSKGLTMALFLSVSLVACQQLSGINIILFYAQDIFTDAGVSLAPEICTIIIGIVQIAASGATPIMEKRFGKRFLLMLSGIGMGLSQGVLAYFFHLKDGGKDVSNIGWIPIACLVVYIVTYCLGFGPLPWAVMGELFPGNIKSAASTVTASGCWVLGFLLTKYFGMVANMIGKDGSFGFFAGCCFVAAAFTYKLVPETSGKSFQEIQEILNGEKPTQKKGDVKE</sequence>
<dbReference type="InterPro" id="IPR003663">
    <property type="entry name" value="Sugar/inositol_transpt"/>
</dbReference>
<dbReference type="Gene3D" id="1.20.1250.20">
    <property type="entry name" value="MFS general substrate transporter like domains"/>
    <property type="match status" value="1"/>
</dbReference>
<dbReference type="PRINTS" id="PR00171">
    <property type="entry name" value="SUGRTRNSPORT"/>
</dbReference>
<evidence type="ECO:0000259" key="10">
    <source>
        <dbReference type="PROSITE" id="PS50850"/>
    </source>
</evidence>
<dbReference type="SUPFAM" id="SSF103473">
    <property type="entry name" value="MFS general substrate transporter"/>
    <property type="match status" value="1"/>
</dbReference>
<evidence type="ECO:0000256" key="1">
    <source>
        <dbReference type="ARBA" id="ARBA00004651"/>
    </source>
</evidence>
<evidence type="ECO:0000256" key="8">
    <source>
        <dbReference type="RuleBase" id="RU003346"/>
    </source>
</evidence>
<comment type="similarity">
    <text evidence="7">Belongs to the major facilitator superfamily. Sugar transporter (TC 2.A.1.1) family. Trehalose transporter subfamily.</text>
</comment>
<feature type="transmembrane region" description="Helical" evidence="9">
    <location>
        <begin position="374"/>
        <end position="393"/>
    </location>
</feature>
<keyword evidence="6" id="KW-0325">Glycoprotein</keyword>
<protein>
    <recommendedName>
        <fullName evidence="10">Major facilitator superfamily (MFS) profile domain-containing protein</fullName>
    </recommendedName>
</protein>
<dbReference type="GO" id="GO:0005886">
    <property type="term" value="C:plasma membrane"/>
    <property type="evidence" value="ECO:0007669"/>
    <property type="project" value="UniProtKB-SubCell"/>
</dbReference>
<feature type="transmembrane region" description="Helical" evidence="9">
    <location>
        <begin position="405"/>
        <end position="425"/>
    </location>
</feature>
<dbReference type="EMBL" id="CAKOFQ010006763">
    <property type="protein sequence ID" value="CAH1969197.1"/>
    <property type="molecule type" value="Genomic_DNA"/>
</dbReference>
<reference evidence="11" key="1">
    <citation type="submission" date="2022-03" db="EMBL/GenBank/DDBJ databases">
        <authorList>
            <person name="Sayadi A."/>
        </authorList>
    </citation>
    <scope>NUCLEOTIDE SEQUENCE</scope>
</reference>
<feature type="transmembrane region" description="Helical" evidence="9">
    <location>
        <begin position="437"/>
        <end position="463"/>
    </location>
</feature>
<feature type="transmembrane region" description="Helical" evidence="9">
    <location>
        <begin position="230"/>
        <end position="248"/>
    </location>
</feature>
<proteinExistence type="inferred from homology"/>
<dbReference type="PANTHER" id="PTHR48021">
    <property type="match status" value="1"/>
</dbReference>
<dbReference type="OrthoDB" id="4142200at2759"/>
<dbReference type="Pfam" id="PF00083">
    <property type="entry name" value="Sugar_tr"/>
    <property type="match status" value="1"/>
</dbReference>
<comment type="caution">
    <text evidence="11">The sequence shown here is derived from an EMBL/GenBank/DDBJ whole genome shotgun (WGS) entry which is preliminary data.</text>
</comment>
<dbReference type="AlphaFoldDB" id="A0A9P0KAG5"/>
<dbReference type="NCBIfam" id="TIGR00879">
    <property type="entry name" value="SP"/>
    <property type="match status" value="1"/>
</dbReference>
<feature type="transmembrane region" description="Helical" evidence="9">
    <location>
        <begin position="171"/>
        <end position="189"/>
    </location>
</feature>
<dbReference type="PROSITE" id="PS00216">
    <property type="entry name" value="SUGAR_TRANSPORT_1"/>
    <property type="match status" value="1"/>
</dbReference>
<evidence type="ECO:0000256" key="7">
    <source>
        <dbReference type="ARBA" id="ARBA00024348"/>
    </source>
</evidence>
<evidence type="ECO:0000313" key="11">
    <source>
        <dbReference type="EMBL" id="CAH1969197.1"/>
    </source>
</evidence>
<feature type="transmembrane region" description="Helical" evidence="9">
    <location>
        <begin position="96"/>
        <end position="117"/>
    </location>
</feature>
<evidence type="ECO:0000256" key="3">
    <source>
        <dbReference type="ARBA" id="ARBA00022692"/>
    </source>
</evidence>
<keyword evidence="2" id="KW-1003">Cell membrane</keyword>
<dbReference type="FunFam" id="1.20.1250.20:FF:000055">
    <property type="entry name" value="Facilitated trehalose transporter Tret1-2 homolog"/>
    <property type="match status" value="1"/>
</dbReference>
<dbReference type="InterPro" id="IPR005828">
    <property type="entry name" value="MFS_sugar_transport-like"/>
</dbReference>
<dbReference type="InterPro" id="IPR020846">
    <property type="entry name" value="MFS_dom"/>
</dbReference>
<dbReference type="InterPro" id="IPR044775">
    <property type="entry name" value="MFS_ERD6/Tret1-like"/>
</dbReference>
<keyword evidence="4 9" id="KW-1133">Transmembrane helix</keyword>
<dbReference type="GO" id="GO:0051119">
    <property type="term" value="F:sugar transmembrane transporter activity"/>
    <property type="evidence" value="ECO:0007669"/>
    <property type="project" value="InterPro"/>
</dbReference>
<keyword evidence="12" id="KW-1185">Reference proteome</keyword>
<evidence type="ECO:0000256" key="4">
    <source>
        <dbReference type="ARBA" id="ARBA00022989"/>
    </source>
</evidence>
<feature type="transmembrane region" description="Helical" evidence="9">
    <location>
        <begin position="340"/>
        <end position="362"/>
    </location>
</feature>
<dbReference type="PROSITE" id="PS00217">
    <property type="entry name" value="SUGAR_TRANSPORT_2"/>
    <property type="match status" value="1"/>
</dbReference>
<accession>A0A9P0KAG5</accession>
<evidence type="ECO:0000256" key="9">
    <source>
        <dbReference type="SAM" id="Phobius"/>
    </source>
</evidence>
<gene>
    <name evidence="11" type="ORF">ACAOBT_LOCUS8302</name>
</gene>
<name>A0A9P0KAG5_ACAOB</name>
<dbReference type="InterPro" id="IPR005829">
    <property type="entry name" value="Sugar_transporter_CS"/>
</dbReference>
<dbReference type="PROSITE" id="PS50850">
    <property type="entry name" value="MFS"/>
    <property type="match status" value="1"/>
</dbReference>
<comment type="subcellular location">
    <subcellularLocation>
        <location evidence="1">Cell membrane</location>
        <topology evidence="1">Multi-pass membrane protein</topology>
    </subcellularLocation>
</comment>
<feature type="transmembrane region" description="Helical" evidence="9">
    <location>
        <begin position="195"/>
        <end position="218"/>
    </location>
</feature>
<dbReference type="InterPro" id="IPR036259">
    <property type="entry name" value="MFS_trans_sf"/>
</dbReference>
<evidence type="ECO:0000256" key="5">
    <source>
        <dbReference type="ARBA" id="ARBA00023136"/>
    </source>
</evidence>
<dbReference type="InterPro" id="IPR050549">
    <property type="entry name" value="MFS_Trehalose_Transporter"/>
</dbReference>
<dbReference type="CDD" id="cd17358">
    <property type="entry name" value="MFS_GLUT6_8_Class3_like"/>
    <property type="match status" value="1"/>
</dbReference>
<feature type="transmembrane region" description="Helical" evidence="9">
    <location>
        <begin position="508"/>
        <end position="526"/>
    </location>
</feature>
<keyword evidence="3 9" id="KW-0812">Transmembrane</keyword>
<feature type="transmembrane region" description="Helical" evidence="9">
    <location>
        <begin position="475"/>
        <end position="496"/>
    </location>
</feature>
<feature type="transmembrane region" description="Helical" evidence="9">
    <location>
        <begin position="254"/>
        <end position="276"/>
    </location>
</feature>
<organism evidence="11 12">
    <name type="scientific">Acanthoscelides obtectus</name>
    <name type="common">Bean weevil</name>
    <name type="synonym">Bruchus obtectus</name>
    <dbReference type="NCBI Taxonomy" id="200917"/>
    <lineage>
        <taxon>Eukaryota</taxon>
        <taxon>Metazoa</taxon>
        <taxon>Ecdysozoa</taxon>
        <taxon>Arthropoda</taxon>
        <taxon>Hexapoda</taxon>
        <taxon>Insecta</taxon>
        <taxon>Pterygota</taxon>
        <taxon>Neoptera</taxon>
        <taxon>Endopterygota</taxon>
        <taxon>Coleoptera</taxon>
        <taxon>Polyphaga</taxon>
        <taxon>Cucujiformia</taxon>
        <taxon>Chrysomeloidea</taxon>
        <taxon>Chrysomelidae</taxon>
        <taxon>Bruchinae</taxon>
        <taxon>Bruchini</taxon>
        <taxon>Acanthoscelides</taxon>
    </lineage>
</organism>
<evidence type="ECO:0000256" key="2">
    <source>
        <dbReference type="ARBA" id="ARBA00022475"/>
    </source>
</evidence>
<evidence type="ECO:0000313" key="12">
    <source>
        <dbReference type="Proteomes" id="UP001152888"/>
    </source>
</evidence>
<keyword evidence="8" id="KW-0813">Transport</keyword>
<dbReference type="PANTHER" id="PTHR48021:SF47">
    <property type="entry name" value="GH17672P"/>
    <property type="match status" value="1"/>
</dbReference>
<feature type="domain" description="Major facilitator superfamily (MFS) profile" evidence="10">
    <location>
        <begin position="100"/>
        <end position="530"/>
    </location>
</feature>
<evidence type="ECO:0000256" key="6">
    <source>
        <dbReference type="ARBA" id="ARBA00023180"/>
    </source>
</evidence>
<keyword evidence="5 9" id="KW-0472">Membrane</keyword>
<dbReference type="Proteomes" id="UP001152888">
    <property type="component" value="Unassembled WGS sequence"/>
</dbReference>